<keyword evidence="1" id="KW-0812">Transmembrane</keyword>
<dbReference type="HOGENOM" id="CLU_1938409_0_0_1"/>
<accession>A0A0D0CJU9</accession>
<reference evidence="2 3" key="1">
    <citation type="submission" date="2014-04" db="EMBL/GenBank/DDBJ databases">
        <title>Evolutionary Origins and Diversification of the Mycorrhizal Mutualists.</title>
        <authorList>
            <consortium name="DOE Joint Genome Institute"/>
            <consortium name="Mycorrhizal Genomics Consortium"/>
            <person name="Kohler A."/>
            <person name="Kuo A."/>
            <person name="Nagy L.G."/>
            <person name="Floudas D."/>
            <person name="Copeland A."/>
            <person name="Barry K.W."/>
            <person name="Cichocki N."/>
            <person name="Veneault-Fourrey C."/>
            <person name="LaButti K."/>
            <person name="Lindquist E.A."/>
            <person name="Lipzen A."/>
            <person name="Lundell T."/>
            <person name="Morin E."/>
            <person name="Murat C."/>
            <person name="Riley R."/>
            <person name="Ohm R."/>
            <person name="Sun H."/>
            <person name="Tunlid A."/>
            <person name="Henrissat B."/>
            <person name="Grigoriev I.V."/>
            <person name="Hibbett D.S."/>
            <person name="Martin F."/>
        </authorList>
    </citation>
    <scope>NUCLEOTIDE SEQUENCE [LARGE SCALE GENOMIC DNA]</scope>
    <source>
        <strain evidence="2 3">FD-317 M1</strain>
    </source>
</reference>
<feature type="transmembrane region" description="Helical" evidence="1">
    <location>
        <begin position="71"/>
        <end position="99"/>
    </location>
</feature>
<sequence>MLSMFSSFIVILFVLWFFLKRCDLFLSLSIAIVLPSYMSIATYYISTTYLLLSLFVLCLRTKISASLKVKMVICTCLLAYLFMYLHVLLCPCVLLFLYVCCRLDFSFFFWWVTWGFIFVMLFSVCRYRYS</sequence>
<proteinExistence type="predicted"/>
<feature type="transmembrane region" description="Helical" evidence="1">
    <location>
        <begin position="41"/>
        <end position="59"/>
    </location>
</feature>
<evidence type="ECO:0000313" key="3">
    <source>
        <dbReference type="Proteomes" id="UP000053593"/>
    </source>
</evidence>
<organism evidence="2 3">
    <name type="scientific">Collybiopsis luxurians FD-317 M1</name>
    <dbReference type="NCBI Taxonomy" id="944289"/>
    <lineage>
        <taxon>Eukaryota</taxon>
        <taxon>Fungi</taxon>
        <taxon>Dikarya</taxon>
        <taxon>Basidiomycota</taxon>
        <taxon>Agaricomycotina</taxon>
        <taxon>Agaricomycetes</taxon>
        <taxon>Agaricomycetidae</taxon>
        <taxon>Agaricales</taxon>
        <taxon>Marasmiineae</taxon>
        <taxon>Omphalotaceae</taxon>
        <taxon>Collybiopsis</taxon>
        <taxon>Collybiopsis luxurians</taxon>
    </lineage>
</organism>
<keyword evidence="3" id="KW-1185">Reference proteome</keyword>
<keyword evidence="1" id="KW-1133">Transmembrane helix</keyword>
<dbReference type="Proteomes" id="UP000053593">
    <property type="component" value="Unassembled WGS sequence"/>
</dbReference>
<dbReference type="AlphaFoldDB" id="A0A0D0CJU9"/>
<dbReference type="EMBL" id="KN834807">
    <property type="protein sequence ID" value="KIK55318.1"/>
    <property type="molecule type" value="Genomic_DNA"/>
</dbReference>
<name>A0A0D0CJU9_9AGAR</name>
<evidence type="ECO:0000313" key="2">
    <source>
        <dbReference type="EMBL" id="KIK55318.1"/>
    </source>
</evidence>
<evidence type="ECO:0000256" key="1">
    <source>
        <dbReference type="SAM" id="Phobius"/>
    </source>
</evidence>
<protein>
    <submittedName>
        <fullName evidence="2">Uncharacterized protein</fullName>
    </submittedName>
</protein>
<feature type="transmembrane region" description="Helical" evidence="1">
    <location>
        <begin position="105"/>
        <end position="125"/>
    </location>
</feature>
<keyword evidence="1" id="KW-0472">Membrane</keyword>
<gene>
    <name evidence="2" type="ORF">GYMLUDRAFT_841790</name>
</gene>